<comment type="caution">
    <text evidence="1">The sequence shown here is derived from an EMBL/GenBank/DDBJ whole genome shotgun (WGS) entry which is preliminary data.</text>
</comment>
<proteinExistence type="predicted"/>
<sequence>MTDNIFYTLAAKSPRWPDSDWIGGASTAVTGAEDADFNGAGRETVWSRRRGAMA</sequence>
<evidence type="ECO:0000313" key="1">
    <source>
        <dbReference type="EMBL" id="MFC3109102.1"/>
    </source>
</evidence>
<reference evidence="2" key="1">
    <citation type="journal article" date="2019" name="Int. J. Syst. Evol. Microbiol.">
        <title>The Global Catalogue of Microorganisms (GCM) 10K type strain sequencing project: providing services to taxonomists for standard genome sequencing and annotation.</title>
        <authorList>
            <consortium name="The Broad Institute Genomics Platform"/>
            <consortium name="The Broad Institute Genome Sequencing Center for Infectious Disease"/>
            <person name="Wu L."/>
            <person name="Ma J."/>
        </authorList>
    </citation>
    <scope>NUCLEOTIDE SEQUENCE [LARGE SCALE GENOMIC DNA]</scope>
    <source>
        <strain evidence="2">KCTC 42986</strain>
    </source>
</reference>
<gene>
    <name evidence="1" type="ORF">ACFOFO_14220</name>
</gene>
<evidence type="ECO:0000313" key="2">
    <source>
        <dbReference type="Proteomes" id="UP001595530"/>
    </source>
</evidence>
<protein>
    <submittedName>
        <fullName evidence="1">Uncharacterized protein</fullName>
    </submittedName>
</protein>
<dbReference type="Proteomes" id="UP001595530">
    <property type="component" value="Unassembled WGS sequence"/>
</dbReference>
<name>A0ABV7F204_9BURK</name>
<dbReference type="EMBL" id="JBHRTP010000041">
    <property type="protein sequence ID" value="MFC3109102.1"/>
    <property type="molecule type" value="Genomic_DNA"/>
</dbReference>
<dbReference type="RefSeq" id="WP_390327054.1">
    <property type="nucleotide sequence ID" value="NZ_JBHRTP010000041.1"/>
</dbReference>
<accession>A0ABV7F204</accession>
<organism evidence="1 2">
    <name type="scientific">Undibacterium arcticum</name>
    <dbReference type="NCBI Taxonomy" id="1762892"/>
    <lineage>
        <taxon>Bacteria</taxon>
        <taxon>Pseudomonadati</taxon>
        <taxon>Pseudomonadota</taxon>
        <taxon>Betaproteobacteria</taxon>
        <taxon>Burkholderiales</taxon>
        <taxon>Oxalobacteraceae</taxon>
        <taxon>Undibacterium</taxon>
    </lineage>
</organism>
<keyword evidence="2" id="KW-1185">Reference proteome</keyword>